<evidence type="ECO:0000256" key="4">
    <source>
        <dbReference type="ARBA" id="ARBA00022989"/>
    </source>
</evidence>
<protein>
    <submittedName>
        <fullName evidence="8">MFS general substrate transporter</fullName>
    </submittedName>
</protein>
<dbReference type="EMBL" id="ML996687">
    <property type="protein sequence ID" value="KAF2404848.1"/>
    <property type="molecule type" value="Genomic_DNA"/>
</dbReference>
<feature type="transmembrane region" description="Helical" evidence="6">
    <location>
        <begin position="292"/>
        <end position="316"/>
    </location>
</feature>
<dbReference type="InterPro" id="IPR020846">
    <property type="entry name" value="MFS_dom"/>
</dbReference>
<dbReference type="PANTHER" id="PTHR43791">
    <property type="entry name" value="PERMEASE-RELATED"/>
    <property type="match status" value="1"/>
</dbReference>
<keyword evidence="3 6" id="KW-0812">Transmembrane</keyword>
<organism evidence="8 9">
    <name type="scientific">Trichodelitschia bisporula</name>
    <dbReference type="NCBI Taxonomy" id="703511"/>
    <lineage>
        <taxon>Eukaryota</taxon>
        <taxon>Fungi</taxon>
        <taxon>Dikarya</taxon>
        <taxon>Ascomycota</taxon>
        <taxon>Pezizomycotina</taxon>
        <taxon>Dothideomycetes</taxon>
        <taxon>Dothideomycetes incertae sedis</taxon>
        <taxon>Phaeotrichales</taxon>
        <taxon>Phaeotrichaceae</taxon>
        <taxon>Trichodelitschia</taxon>
    </lineage>
</organism>
<dbReference type="Pfam" id="PF07690">
    <property type="entry name" value="MFS_1"/>
    <property type="match status" value="1"/>
</dbReference>
<feature type="transmembrane region" description="Helical" evidence="6">
    <location>
        <begin position="415"/>
        <end position="434"/>
    </location>
</feature>
<evidence type="ECO:0000259" key="7">
    <source>
        <dbReference type="PROSITE" id="PS50850"/>
    </source>
</evidence>
<evidence type="ECO:0000313" key="8">
    <source>
        <dbReference type="EMBL" id="KAF2404848.1"/>
    </source>
</evidence>
<accession>A0A6G1I967</accession>
<dbReference type="PROSITE" id="PS50850">
    <property type="entry name" value="MFS"/>
    <property type="match status" value="1"/>
</dbReference>
<feature type="transmembrane region" description="Helical" evidence="6">
    <location>
        <begin position="384"/>
        <end position="403"/>
    </location>
</feature>
<keyword evidence="5 6" id="KW-0472">Membrane</keyword>
<keyword evidence="4 6" id="KW-1133">Transmembrane helix</keyword>
<keyword evidence="2" id="KW-0813">Transport</keyword>
<dbReference type="AlphaFoldDB" id="A0A6G1I967"/>
<feature type="domain" description="Major facilitator superfamily (MFS) profile" evidence="7">
    <location>
        <begin position="55"/>
        <end position="474"/>
    </location>
</feature>
<dbReference type="Gene3D" id="1.20.1250.20">
    <property type="entry name" value="MFS general substrate transporter like domains"/>
    <property type="match status" value="2"/>
</dbReference>
<evidence type="ECO:0000313" key="9">
    <source>
        <dbReference type="Proteomes" id="UP000799640"/>
    </source>
</evidence>
<dbReference type="GO" id="GO:0016020">
    <property type="term" value="C:membrane"/>
    <property type="evidence" value="ECO:0007669"/>
    <property type="project" value="UniProtKB-SubCell"/>
</dbReference>
<proteinExistence type="predicted"/>
<dbReference type="GO" id="GO:0022857">
    <property type="term" value="F:transmembrane transporter activity"/>
    <property type="evidence" value="ECO:0007669"/>
    <property type="project" value="InterPro"/>
</dbReference>
<feature type="transmembrane region" description="Helical" evidence="6">
    <location>
        <begin position="121"/>
        <end position="140"/>
    </location>
</feature>
<feature type="transmembrane region" description="Helical" evidence="6">
    <location>
        <begin position="147"/>
        <end position="169"/>
    </location>
</feature>
<evidence type="ECO:0000256" key="1">
    <source>
        <dbReference type="ARBA" id="ARBA00004141"/>
    </source>
</evidence>
<feature type="transmembrane region" description="Helical" evidence="6">
    <location>
        <begin position="215"/>
        <end position="236"/>
    </location>
</feature>
<gene>
    <name evidence="8" type="ORF">EJ06DRAFT_552326</name>
</gene>
<feature type="transmembrane region" description="Helical" evidence="6">
    <location>
        <begin position="328"/>
        <end position="348"/>
    </location>
</feature>
<comment type="subcellular location">
    <subcellularLocation>
        <location evidence="1">Membrane</location>
        <topology evidence="1">Multi-pass membrane protein</topology>
    </subcellularLocation>
</comment>
<feature type="transmembrane region" description="Helical" evidence="6">
    <location>
        <begin position="354"/>
        <end position="372"/>
    </location>
</feature>
<dbReference type="SUPFAM" id="SSF103473">
    <property type="entry name" value="MFS general substrate transporter"/>
    <property type="match status" value="1"/>
</dbReference>
<name>A0A6G1I967_9PEZI</name>
<feature type="transmembrane region" description="Helical" evidence="6">
    <location>
        <begin position="181"/>
        <end position="203"/>
    </location>
</feature>
<dbReference type="InterPro" id="IPR036259">
    <property type="entry name" value="MFS_trans_sf"/>
</dbReference>
<evidence type="ECO:0000256" key="3">
    <source>
        <dbReference type="ARBA" id="ARBA00022692"/>
    </source>
</evidence>
<keyword evidence="9" id="KW-1185">Reference proteome</keyword>
<dbReference type="OrthoDB" id="2985014at2759"/>
<evidence type="ECO:0000256" key="5">
    <source>
        <dbReference type="ARBA" id="ARBA00023136"/>
    </source>
</evidence>
<dbReference type="Proteomes" id="UP000799640">
    <property type="component" value="Unassembled WGS sequence"/>
</dbReference>
<reference evidence="8" key="1">
    <citation type="journal article" date="2020" name="Stud. Mycol.">
        <title>101 Dothideomycetes genomes: a test case for predicting lifestyles and emergence of pathogens.</title>
        <authorList>
            <person name="Haridas S."/>
            <person name="Albert R."/>
            <person name="Binder M."/>
            <person name="Bloem J."/>
            <person name="Labutti K."/>
            <person name="Salamov A."/>
            <person name="Andreopoulos B."/>
            <person name="Baker S."/>
            <person name="Barry K."/>
            <person name="Bills G."/>
            <person name="Bluhm B."/>
            <person name="Cannon C."/>
            <person name="Castanera R."/>
            <person name="Culley D."/>
            <person name="Daum C."/>
            <person name="Ezra D."/>
            <person name="Gonzalez J."/>
            <person name="Henrissat B."/>
            <person name="Kuo A."/>
            <person name="Liang C."/>
            <person name="Lipzen A."/>
            <person name="Lutzoni F."/>
            <person name="Magnuson J."/>
            <person name="Mondo S."/>
            <person name="Nolan M."/>
            <person name="Ohm R."/>
            <person name="Pangilinan J."/>
            <person name="Park H.-J."/>
            <person name="Ramirez L."/>
            <person name="Alfaro M."/>
            <person name="Sun H."/>
            <person name="Tritt A."/>
            <person name="Yoshinaga Y."/>
            <person name="Zwiers L.-H."/>
            <person name="Turgeon B."/>
            <person name="Goodwin S."/>
            <person name="Spatafora J."/>
            <person name="Crous P."/>
            <person name="Grigoriev I."/>
        </authorList>
    </citation>
    <scope>NUCLEOTIDE SEQUENCE</scope>
    <source>
        <strain evidence="8">CBS 262.69</strain>
    </source>
</reference>
<evidence type="ECO:0000256" key="2">
    <source>
        <dbReference type="ARBA" id="ARBA00022448"/>
    </source>
</evidence>
<sequence length="507" mass="55631">MAGEVGLHKVVDAEEVEKAREKEGRVIPKAGGYAPTTPEEAALDKRVNRKLDGVIITICAIGFLLQNIDKGNVGNASTRSFAKDAHLGKNDVANSISLLSATFVTLQPLSTALGRRFGPKFWIPAMMFCWGSACLAHAFITSRAHLLTLRLLLGAFEAGFVPVCFYYLGTLYPHYMLALRLGMFGSMFAIAGAFSGLLAYAIFHLKSARYKDWQLLFLIEGGATLLMAAVTCLVLPRTLGTAWFLTAEERAHAVRRLEIDNPNIDEHGNPVEDDGRITLPNIKDALTDWKKLITIACNICATLPVYVFGVFMPLIVKGMGYSGLDANLMSVSPFLVAACGLFIFVYLSDRLHERSLFMCLAMAVSLTGFIVLTSSKNNRLRYAFVHVALAGAGTAAPLMAAWLTDNTPDRGTRSIIIGLNGWSNLSGVIAGQVFKERYAPAYRFPLTVTMVMVAVGMTGFFGMRWVLVAVNRRRAAVTAGWTEEQREAERRSLVRRGDRKLTFVYGY</sequence>
<evidence type="ECO:0000256" key="6">
    <source>
        <dbReference type="SAM" id="Phobius"/>
    </source>
</evidence>
<dbReference type="InterPro" id="IPR011701">
    <property type="entry name" value="MFS"/>
</dbReference>
<feature type="transmembrane region" description="Helical" evidence="6">
    <location>
        <begin position="446"/>
        <end position="467"/>
    </location>
</feature>
<dbReference type="PANTHER" id="PTHR43791:SF21">
    <property type="entry name" value="MAJOR FACILITATOR SUPERFAMILY (MFS) PROFILE DOMAIN-CONTAINING PROTEIN"/>
    <property type="match status" value="1"/>
</dbReference>